<dbReference type="InterPro" id="IPR011050">
    <property type="entry name" value="Pectin_lyase_fold/virulence"/>
</dbReference>
<sequence>MQICGPFDRSSLPPLPAMVFLPKRTLSAFVLFGVTSLLNSSPALAQTNVVGVDASLGVGVGVGIDLDIDLEISLGGGRGGCNLRGNAKPKDPYWVEAIKHRGSAPYSDDPAGYKVYRNVKDYGAKGDGKTDDTEAIQRAIAEGGRCGQGCEATTRTPALVYFPSGKYLVSKPIAAYYYTSIVGNPKDLPVLIASDNFNNGSEGSVLDANPYTPEGNNWYINQNNFFRSIRNFVIDTRQAPRNTTVRGVHWQLSQATALTNLRIEMSKDADTKQQGVYIENGSGGFMADLHLIGGQYGLAVGNQQFTVRNVTIEDAHTAVTQYWNWAWTYQNLKIKNCQVGFEVPANVGSEMILDTTFENTPIAIKAGGITGTSNTTFLLDNVVFKNVGSGFVDGNGTVLLAGGDKTVQQWTKGNFYKGSNTAFEYSTGAVNGVRKSPKLLDSSGKIFSKRRPEYEDYSADQFVSVKQYGAKGDGVTDDTRIIQAVINKFSGCKIIYFDAGTYYVTDTIKIPQGTIIVGEVWSVIMGGGKKFADQNNPRVVIDVGKVGDNKPVQISNMVLSARSGSAGAIVIRWNIGEPSRQEDMSGMWEVHIRLGGFTGSGVQVSNCLASNAQQPTNECTVAFLAMHLTEKAALYYEGGWVWTADHDLDDPTQRQIDVYTGRGILIESCGPVWLTGSGSEHHVIYQYNLVGAENVYLGLIQTETPYWQPQPAPPAPFALSKAYKDPELTAGPAAWSVVISKSSKIYIYGAGLYNFFQHYSQACLADYTCQSQIINVDKSSKDVAIFSLSTVGLTSMLSVDSNPIISQNDNRNGFQSNVAGWISA</sequence>
<dbReference type="GO" id="GO:0004650">
    <property type="term" value="F:polygalacturonase activity"/>
    <property type="evidence" value="ECO:0007669"/>
    <property type="project" value="InterPro"/>
</dbReference>
<dbReference type="EMBL" id="CAJMWR010003226">
    <property type="protein sequence ID" value="CAE6456697.1"/>
    <property type="molecule type" value="Genomic_DNA"/>
</dbReference>
<feature type="domain" description="Rhamnogalacturonase A/B/Epimerase-like pectate lyase" evidence="1">
    <location>
        <begin position="462"/>
        <end position="520"/>
    </location>
</feature>
<dbReference type="SUPFAM" id="SSF51126">
    <property type="entry name" value="Pectin lyase-like"/>
    <property type="match status" value="2"/>
</dbReference>
<accession>A0A8H3GMP8</accession>
<dbReference type="InterPro" id="IPR024535">
    <property type="entry name" value="RHGA/B-epi-like_pectate_lyase"/>
</dbReference>
<dbReference type="Gene3D" id="2.160.20.10">
    <property type="entry name" value="Single-stranded right-handed beta-helix, Pectin lyase-like"/>
    <property type="match status" value="2"/>
</dbReference>
<name>A0A8H3GMP8_9AGAM</name>
<dbReference type="InterPro" id="IPR012334">
    <property type="entry name" value="Pectin_lyas_fold"/>
</dbReference>
<dbReference type="Proteomes" id="UP000663840">
    <property type="component" value="Unassembled WGS sequence"/>
</dbReference>
<dbReference type="InterPro" id="IPR039279">
    <property type="entry name" value="QRT3-like"/>
</dbReference>
<organism evidence="2 3">
    <name type="scientific">Rhizoctonia solani</name>
    <dbReference type="NCBI Taxonomy" id="456999"/>
    <lineage>
        <taxon>Eukaryota</taxon>
        <taxon>Fungi</taxon>
        <taxon>Dikarya</taxon>
        <taxon>Basidiomycota</taxon>
        <taxon>Agaricomycotina</taxon>
        <taxon>Agaricomycetes</taxon>
        <taxon>Cantharellales</taxon>
        <taxon>Ceratobasidiaceae</taxon>
        <taxon>Rhizoctonia</taxon>
    </lineage>
</organism>
<dbReference type="PANTHER" id="PTHR33928:SF2">
    <property type="entry name" value="PECTATE LYASE SUPERFAMILY PROTEIN DOMAIN-CONTAINING PROTEIN-RELATED"/>
    <property type="match status" value="1"/>
</dbReference>
<proteinExistence type="predicted"/>
<evidence type="ECO:0000259" key="1">
    <source>
        <dbReference type="Pfam" id="PF12708"/>
    </source>
</evidence>
<dbReference type="Pfam" id="PF12708">
    <property type="entry name" value="Pect-lyase_RHGA_epim"/>
    <property type="match status" value="2"/>
</dbReference>
<dbReference type="PANTHER" id="PTHR33928">
    <property type="entry name" value="POLYGALACTURONASE QRT3"/>
    <property type="match status" value="1"/>
</dbReference>
<protein>
    <recommendedName>
        <fullName evidence="1">Rhamnogalacturonase A/B/Epimerase-like pectate lyase domain-containing protein</fullName>
    </recommendedName>
</protein>
<dbReference type="AlphaFoldDB" id="A0A8H3GMP8"/>
<comment type="caution">
    <text evidence="2">The sequence shown here is derived from an EMBL/GenBank/DDBJ whole genome shotgun (WGS) entry which is preliminary data.</text>
</comment>
<reference evidence="2" key="1">
    <citation type="submission" date="2021-01" db="EMBL/GenBank/DDBJ databases">
        <authorList>
            <person name="Kaushik A."/>
        </authorList>
    </citation>
    <scope>NUCLEOTIDE SEQUENCE</scope>
    <source>
        <strain evidence="2">AG1-1A</strain>
    </source>
</reference>
<dbReference type="CDD" id="cd23668">
    <property type="entry name" value="GH55_beta13glucanase-like"/>
    <property type="match status" value="1"/>
</dbReference>
<gene>
    <name evidence="2" type="ORF">RDB_LOCUS96802</name>
</gene>
<evidence type="ECO:0000313" key="2">
    <source>
        <dbReference type="EMBL" id="CAE6456697.1"/>
    </source>
</evidence>
<evidence type="ECO:0000313" key="3">
    <source>
        <dbReference type="Proteomes" id="UP000663840"/>
    </source>
</evidence>
<feature type="domain" description="Rhamnogalacturonase A/B/Epimerase-like pectate lyase" evidence="1">
    <location>
        <begin position="116"/>
        <end position="341"/>
    </location>
</feature>